<proteinExistence type="predicted"/>
<dbReference type="Proteomes" id="UP000663825">
    <property type="component" value="Unassembled WGS sequence"/>
</dbReference>
<dbReference type="Proteomes" id="UP000663833">
    <property type="component" value="Unassembled WGS sequence"/>
</dbReference>
<dbReference type="EMBL" id="CAJNXB010001633">
    <property type="protein sequence ID" value="CAF3183588.1"/>
    <property type="molecule type" value="Genomic_DNA"/>
</dbReference>
<reference evidence="1" key="1">
    <citation type="submission" date="2021-02" db="EMBL/GenBank/DDBJ databases">
        <authorList>
            <person name="Nowell W R."/>
        </authorList>
    </citation>
    <scope>NUCLEOTIDE SEQUENCE</scope>
</reference>
<evidence type="ECO:0000313" key="3">
    <source>
        <dbReference type="Proteomes" id="UP000663825"/>
    </source>
</evidence>
<protein>
    <submittedName>
        <fullName evidence="1">Uncharacterized protein</fullName>
    </submittedName>
</protein>
<accession>A0A817Q524</accession>
<evidence type="ECO:0000313" key="2">
    <source>
        <dbReference type="EMBL" id="CAF3331598.1"/>
    </source>
</evidence>
<organism evidence="1 3">
    <name type="scientific">Rotaria socialis</name>
    <dbReference type="NCBI Taxonomy" id="392032"/>
    <lineage>
        <taxon>Eukaryota</taxon>
        <taxon>Metazoa</taxon>
        <taxon>Spiralia</taxon>
        <taxon>Gnathifera</taxon>
        <taxon>Rotifera</taxon>
        <taxon>Eurotatoria</taxon>
        <taxon>Bdelloidea</taxon>
        <taxon>Philodinida</taxon>
        <taxon>Philodinidae</taxon>
        <taxon>Rotaria</taxon>
    </lineage>
</organism>
<name>A0A817Q524_9BILA</name>
<sequence length="74" mass="8685">MIDPNIFGNKDETTNMSLVDFYHFQLVSFRGKKLPTNLVNSHDEHVKYPAFLINFGTYYKVLVSRYELETATQH</sequence>
<dbReference type="EMBL" id="CAJNYD010001345">
    <property type="protein sequence ID" value="CAF3331598.1"/>
    <property type="molecule type" value="Genomic_DNA"/>
</dbReference>
<evidence type="ECO:0000313" key="1">
    <source>
        <dbReference type="EMBL" id="CAF3183588.1"/>
    </source>
</evidence>
<dbReference type="AlphaFoldDB" id="A0A817Q524"/>
<comment type="caution">
    <text evidence="1">The sequence shown here is derived from an EMBL/GenBank/DDBJ whole genome shotgun (WGS) entry which is preliminary data.</text>
</comment>
<gene>
    <name evidence="2" type="ORF">LUA448_LOCUS11145</name>
    <name evidence="1" type="ORF">TIS948_LOCUS11501</name>
</gene>